<evidence type="ECO:0000313" key="4">
    <source>
        <dbReference type="Proteomes" id="UP001174909"/>
    </source>
</evidence>
<evidence type="ECO:0008006" key="5">
    <source>
        <dbReference type="Google" id="ProtNLM"/>
    </source>
</evidence>
<evidence type="ECO:0000313" key="3">
    <source>
        <dbReference type="EMBL" id="CAI7991823.1"/>
    </source>
</evidence>
<feature type="region of interest" description="Disordered" evidence="1">
    <location>
        <begin position="47"/>
        <end position="127"/>
    </location>
</feature>
<protein>
    <recommendedName>
        <fullName evidence="5">Secreted protein</fullName>
    </recommendedName>
</protein>
<evidence type="ECO:0000256" key="2">
    <source>
        <dbReference type="SAM" id="SignalP"/>
    </source>
</evidence>
<dbReference type="AlphaFoldDB" id="A0AA35QTW0"/>
<comment type="caution">
    <text evidence="3">The sequence shown here is derived from an EMBL/GenBank/DDBJ whole genome shotgun (WGS) entry which is preliminary data.</text>
</comment>
<proteinExistence type="predicted"/>
<organism evidence="3 4">
    <name type="scientific">Geodia barretti</name>
    <name type="common">Barrett's horny sponge</name>
    <dbReference type="NCBI Taxonomy" id="519541"/>
    <lineage>
        <taxon>Eukaryota</taxon>
        <taxon>Metazoa</taxon>
        <taxon>Porifera</taxon>
        <taxon>Demospongiae</taxon>
        <taxon>Heteroscleromorpha</taxon>
        <taxon>Tetractinellida</taxon>
        <taxon>Astrophorina</taxon>
        <taxon>Geodiidae</taxon>
        <taxon>Geodia</taxon>
    </lineage>
</organism>
<evidence type="ECO:0000256" key="1">
    <source>
        <dbReference type="SAM" id="MobiDB-lite"/>
    </source>
</evidence>
<keyword evidence="4" id="KW-1185">Reference proteome</keyword>
<gene>
    <name evidence="3" type="ORF">GBAR_LOCUS837</name>
</gene>
<keyword evidence="2" id="KW-0732">Signal</keyword>
<dbReference type="Proteomes" id="UP001174909">
    <property type="component" value="Unassembled WGS sequence"/>
</dbReference>
<feature type="compositionally biased region" description="Basic residues" evidence="1">
    <location>
        <begin position="74"/>
        <end position="85"/>
    </location>
</feature>
<sequence length="146" mass="15996">MWSTLFAWLLVTVSLCIASEGRYLHVVRRRGDSSPFAAGDVVDVAGPEESDLLPNFEDARKEKDDSDAAVIQKVKNKHSSSHVRPHSVPGKDPSTSSQQNHPAKPSAGGATRETHQGKEVEKAPLIFAETNRNRVGWLMPDESIPE</sequence>
<reference evidence="3" key="1">
    <citation type="submission" date="2023-03" db="EMBL/GenBank/DDBJ databases">
        <authorList>
            <person name="Steffen K."/>
            <person name="Cardenas P."/>
        </authorList>
    </citation>
    <scope>NUCLEOTIDE SEQUENCE</scope>
</reference>
<name>A0AA35QTW0_GEOBA</name>
<feature type="chain" id="PRO_5041286360" description="Secreted protein" evidence="2">
    <location>
        <begin position="19"/>
        <end position="146"/>
    </location>
</feature>
<feature type="compositionally biased region" description="Basic and acidic residues" evidence="1">
    <location>
        <begin position="112"/>
        <end position="122"/>
    </location>
</feature>
<accession>A0AA35QTW0</accession>
<feature type="signal peptide" evidence="2">
    <location>
        <begin position="1"/>
        <end position="18"/>
    </location>
</feature>
<dbReference type="EMBL" id="CASHTH010000129">
    <property type="protein sequence ID" value="CAI7991823.1"/>
    <property type="molecule type" value="Genomic_DNA"/>
</dbReference>
<feature type="compositionally biased region" description="Basic and acidic residues" evidence="1">
    <location>
        <begin position="57"/>
        <end position="66"/>
    </location>
</feature>